<proteinExistence type="predicted"/>
<accession>A0A818S6R7</accession>
<dbReference type="AlphaFoldDB" id="A0A818S6R7"/>
<gene>
    <name evidence="2" type="ORF">KIK155_LOCUS24515</name>
    <name evidence="3" type="ORF">TOA249_LOCUS6861</name>
</gene>
<sequence>MALSDDKKEVSHESENVMNNMQDIVTTADIHSDHEQLEGIRAGAVVRPEPLFYRKTRLIIDTHYNPEHNILRNGLEEVEFQNIKLISLDKLFDNKHEAFLGFGLPNVYLTIPNEAGDGYNKFAAFMLWRQKSAILDTKGRVQSGFFIRFRNLPQDGLEALRQAMSKHSNSRHVSCAYANACVLSSAGFTCDGYDLSNNFGARSLFQEIFENGLEYRGEPLVLDFIRTTRLTLEEHFHEVRKKELTSLGRICNKIVNECLPSKSHVRAPLLEAIDIPEKPTVVGNCGSLTRLEISHPGFFGATIRRVIGSHTLFKLTANKEQVDINNFLPQTLRAFAMKNPSLMTRIKKFILFSRPVVTIIRSQLASCWDDHGYFSPGPLASMMSIHTTAEPHPYNIVITGDFLIGMHNSPGLKAVDWILSKHVLISGYDDDVRFAGEAWMEHQEEGLILHISSNSGTYQPNDEQLENAGKYVSAALPGLKIELHSNTITPSSITSKPVREHVNYFTIKHLLIIILACMIGLYFFVSGKSK</sequence>
<evidence type="ECO:0000313" key="4">
    <source>
        <dbReference type="Proteomes" id="UP000663865"/>
    </source>
</evidence>
<keyword evidence="1" id="KW-0812">Transmembrane</keyword>
<name>A0A818S6R7_9BILA</name>
<dbReference type="Proteomes" id="UP000663865">
    <property type="component" value="Unassembled WGS sequence"/>
</dbReference>
<organism evidence="2 4">
    <name type="scientific">Rotaria socialis</name>
    <dbReference type="NCBI Taxonomy" id="392032"/>
    <lineage>
        <taxon>Eukaryota</taxon>
        <taxon>Metazoa</taxon>
        <taxon>Spiralia</taxon>
        <taxon>Gnathifera</taxon>
        <taxon>Rotifera</taxon>
        <taxon>Eurotatoria</taxon>
        <taxon>Bdelloidea</taxon>
        <taxon>Philodinida</taxon>
        <taxon>Philodinidae</taxon>
        <taxon>Rotaria</taxon>
    </lineage>
</organism>
<evidence type="ECO:0000313" key="2">
    <source>
        <dbReference type="EMBL" id="CAF3668640.1"/>
    </source>
</evidence>
<evidence type="ECO:0000313" key="3">
    <source>
        <dbReference type="EMBL" id="CAF4546100.1"/>
    </source>
</evidence>
<comment type="caution">
    <text evidence="2">The sequence shown here is derived from an EMBL/GenBank/DDBJ whole genome shotgun (WGS) entry which is preliminary data.</text>
</comment>
<keyword evidence="1" id="KW-0472">Membrane</keyword>
<keyword evidence="1" id="KW-1133">Transmembrane helix</keyword>
<dbReference type="EMBL" id="CAJOBS010000299">
    <property type="protein sequence ID" value="CAF4546100.1"/>
    <property type="molecule type" value="Genomic_DNA"/>
</dbReference>
<dbReference type="EMBL" id="CAJNYV010004363">
    <property type="protein sequence ID" value="CAF3668640.1"/>
    <property type="molecule type" value="Genomic_DNA"/>
</dbReference>
<feature type="transmembrane region" description="Helical" evidence="1">
    <location>
        <begin position="504"/>
        <end position="525"/>
    </location>
</feature>
<evidence type="ECO:0000256" key="1">
    <source>
        <dbReference type="SAM" id="Phobius"/>
    </source>
</evidence>
<dbReference type="Proteomes" id="UP000663838">
    <property type="component" value="Unassembled WGS sequence"/>
</dbReference>
<protein>
    <submittedName>
        <fullName evidence="2">Uncharacterized protein</fullName>
    </submittedName>
</protein>
<reference evidence="2" key="1">
    <citation type="submission" date="2021-02" db="EMBL/GenBank/DDBJ databases">
        <authorList>
            <person name="Nowell W R."/>
        </authorList>
    </citation>
    <scope>NUCLEOTIDE SEQUENCE</scope>
</reference>